<gene>
    <name evidence="8 12" type="primary">der</name>
    <name evidence="12" type="ORF">ACFSR1_09150</name>
</gene>
<evidence type="ECO:0000259" key="11">
    <source>
        <dbReference type="PROSITE" id="PS51712"/>
    </source>
</evidence>
<feature type="domain" description="EngA-type G" evidence="11">
    <location>
        <begin position="3"/>
        <end position="167"/>
    </location>
</feature>
<organism evidence="12 13">
    <name type="scientific">Aquimarina rubra</name>
    <dbReference type="NCBI Taxonomy" id="1920033"/>
    <lineage>
        <taxon>Bacteria</taxon>
        <taxon>Pseudomonadati</taxon>
        <taxon>Bacteroidota</taxon>
        <taxon>Flavobacteriia</taxon>
        <taxon>Flavobacteriales</taxon>
        <taxon>Flavobacteriaceae</taxon>
        <taxon>Aquimarina</taxon>
    </lineage>
</organism>
<dbReference type="GO" id="GO:0016787">
    <property type="term" value="F:hydrolase activity"/>
    <property type="evidence" value="ECO:0007669"/>
    <property type="project" value="UniProtKB-KW"/>
</dbReference>
<evidence type="ECO:0000256" key="4">
    <source>
        <dbReference type="ARBA" id="ARBA00022737"/>
    </source>
</evidence>
<evidence type="ECO:0000256" key="2">
    <source>
        <dbReference type="ARBA" id="ARBA00020953"/>
    </source>
</evidence>
<sequence>MSNIVAIVGRPNVGKSTFFNRLIQRREAIVDAVSGVTRDRHYGKSDWNGKEFSLIDTGGYVVGSDDIFEAEIDKQVELAIDEADAIIFMVDVESGVTGMDEEVANLLRKVDKPIFVAVNKVDNAKRAADAVEFYSLGLGEYYTIASINGSGTGELLDALVEALPEQVDEEESELPRFAVVGRPNAGKSSFINALIGEDRYIVTDIAGTTRDAIDTKYNRFGFEFNLVDTAGIRRKSKVKEDLEFYSVMRSVRAIEHSDVCLLVVDATRGFDAQVQNIFWLAERNRKGIVILVNKWDLIENKESNTLKDFEKYIRKQIEPFTDVPIVFISVLTKQRLFKAIETAVEVYKNRSKKIKTSVMNDTMLPIIERNPPPAYKGKYVKIKYCMQLPTPQPQFAFFCNLPQYIREPYKRYLENQLRKEFDFHGVPVAVYFRKK</sequence>
<keyword evidence="12" id="KW-0378">Hydrolase</keyword>
<keyword evidence="3 8" id="KW-0690">Ribosome biogenesis</keyword>
<name>A0ABW5LGD1_9FLAO</name>
<proteinExistence type="inferred from homology"/>
<dbReference type="CDD" id="cd01895">
    <property type="entry name" value="EngA2"/>
    <property type="match status" value="1"/>
</dbReference>
<evidence type="ECO:0000256" key="7">
    <source>
        <dbReference type="ARBA" id="ARBA00032345"/>
    </source>
</evidence>
<comment type="subunit">
    <text evidence="8">Associates with the 50S ribosomal subunit.</text>
</comment>
<evidence type="ECO:0000256" key="8">
    <source>
        <dbReference type="HAMAP-Rule" id="MF_00195"/>
    </source>
</evidence>
<dbReference type="Proteomes" id="UP001597319">
    <property type="component" value="Unassembled WGS sequence"/>
</dbReference>
<accession>A0ABW5LGD1</accession>
<feature type="binding site" evidence="8">
    <location>
        <begin position="119"/>
        <end position="122"/>
    </location>
    <ligand>
        <name>GTP</name>
        <dbReference type="ChEBI" id="CHEBI:37565"/>
        <label>1</label>
    </ligand>
</feature>
<dbReference type="RefSeq" id="WP_378291757.1">
    <property type="nucleotide sequence ID" value="NZ_JBHULE010000019.1"/>
</dbReference>
<comment type="similarity">
    <text evidence="1 8 9 10">Belongs to the TRAFAC class TrmE-Era-EngA-EngB-Septin-like GTPase superfamily. EngA (Der) GTPase family.</text>
</comment>
<keyword evidence="5 8" id="KW-0547">Nucleotide-binding</keyword>
<dbReference type="InterPro" id="IPR015946">
    <property type="entry name" value="KH_dom-like_a/b"/>
</dbReference>
<evidence type="ECO:0000256" key="6">
    <source>
        <dbReference type="ARBA" id="ARBA00023134"/>
    </source>
</evidence>
<dbReference type="Gene3D" id="3.40.50.300">
    <property type="entry name" value="P-loop containing nucleotide triphosphate hydrolases"/>
    <property type="match status" value="2"/>
</dbReference>
<dbReference type="InterPro" id="IPR032859">
    <property type="entry name" value="KH_dom-like"/>
</dbReference>
<feature type="binding site" evidence="8">
    <location>
        <begin position="228"/>
        <end position="232"/>
    </location>
    <ligand>
        <name>GTP</name>
        <dbReference type="ChEBI" id="CHEBI:37565"/>
        <label>2</label>
    </ligand>
</feature>
<dbReference type="PANTHER" id="PTHR43834">
    <property type="entry name" value="GTPASE DER"/>
    <property type="match status" value="1"/>
</dbReference>
<evidence type="ECO:0000256" key="1">
    <source>
        <dbReference type="ARBA" id="ARBA00008279"/>
    </source>
</evidence>
<dbReference type="PIRSF" id="PIRSF006485">
    <property type="entry name" value="GTP-binding_EngA"/>
    <property type="match status" value="1"/>
</dbReference>
<dbReference type="SUPFAM" id="SSF52540">
    <property type="entry name" value="P-loop containing nucleoside triphosphate hydrolases"/>
    <property type="match status" value="2"/>
</dbReference>
<dbReference type="InterPro" id="IPR027417">
    <property type="entry name" value="P-loop_NTPase"/>
</dbReference>
<dbReference type="HAMAP" id="MF_00195">
    <property type="entry name" value="GTPase_Der"/>
    <property type="match status" value="1"/>
</dbReference>
<dbReference type="InterPro" id="IPR006073">
    <property type="entry name" value="GTP-bd"/>
</dbReference>
<comment type="caution">
    <text evidence="12">The sequence shown here is derived from an EMBL/GenBank/DDBJ whole genome shotgun (WGS) entry which is preliminary data.</text>
</comment>
<evidence type="ECO:0000256" key="3">
    <source>
        <dbReference type="ARBA" id="ARBA00022517"/>
    </source>
</evidence>
<keyword evidence="4 10" id="KW-0677">Repeat</keyword>
<dbReference type="PROSITE" id="PS51712">
    <property type="entry name" value="G_ENGA"/>
    <property type="match status" value="2"/>
</dbReference>
<evidence type="ECO:0000256" key="5">
    <source>
        <dbReference type="ARBA" id="ARBA00022741"/>
    </source>
</evidence>
<dbReference type="NCBIfam" id="TIGR03594">
    <property type="entry name" value="GTPase_EngA"/>
    <property type="match status" value="1"/>
</dbReference>
<dbReference type="PRINTS" id="PR00326">
    <property type="entry name" value="GTP1OBG"/>
</dbReference>
<dbReference type="PANTHER" id="PTHR43834:SF6">
    <property type="entry name" value="GTPASE DER"/>
    <property type="match status" value="1"/>
</dbReference>
<dbReference type="InterPro" id="IPR005225">
    <property type="entry name" value="Small_GTP-bd"/>
</dbReference>
<feature type="binding site" evidence="8">
    <location>
        <begin position="181"/>
        <end position="188"/>
    </location>
    <ligand>
        <name>GTP</name>
        <dbReference type="ChEBI" id="CHEBI:37565"/>
        <label>2</label>
    </ligand>
</feature>
<keyword evidence="13" id="KW-1185">Reference proteome</keyword>
<dbReference type="NCBIfam" id="TIGR00231">
    <property type="entry name" value="small_GTP"/>
    <property type="match status" value="2"/>
</dbReference>
<reference evidence="13" key="1">
    <citation type="journal article" date="2019" name="Int. J. Syst. Evol. Microbiol.">
        <title>The Global Catalogue of Microorganisms (GCM) 10K type strain sequencing project: providing services to taxonomists for standard genome sequencing and annotation.</title>
        <authorList>
            <consortium name="The Broad Institute Genomics Platform"/>
            <consortium name="The Broad Institute Genome Sequencing Center for Infectious Disease"/>
            <person name="Wu L."/>
            <person name="Ma J."/>
        </authorList>
    </citation>
    <scope>NUCLEOTIDE SEQUENCE [LARGE SCALE GENOMIC DNA]</scope>
    <source>
        <strain evidence="13">KCTC 52274</strain>
    </source>
</reference>
<dbReference type="Pfam" id="PF01926">
    <property type="entry name" value="MMR_HSR1"/>
    <property type="match status" value="2"/>
</dbReference>
<protein>
    <recommendedName>
        <fullName evidence="2 8">GTPase Der</fullName>
    </recommendedName>
    <alternativeName>
        <fullName evidence="7 8">GTP-binding protein EngA</fullName>
    </alternativeName>
</protein>
<dbReference type="EMBL" id="JBHULE010000019">
    <property type="protein sequence ID" value="MFD2562828.1"/>
    <property type="molecule type" value="Genomic_DNA"/>
</dbReference>
<dbReference type="Gene3D" id="3.30.300.20">
    <property type="match status" value="1"/>
</dbReference>
<feature type="binding site" evidence="8">
    <location>
        <begin position="56"/>
        <end position="60"/>
    </location>
    <ligand>
        <name>GTP</name>
        <dbReference type="ChEBI" id="CHEBI:37565"/>
        <label>1</label>
    </ligand>
</feature>
<evidence type="ECO:0000313" key="12">
    <source>
        <dbReference type="EMBL" id="MFD2562828.1"/>
    </source>
</evidence>
<keyword evidence="6 8" id="KW-0342">GTP-binding</keyword>
<dbReference type="CDD" id="cd01894">
    <property type="entry name" value="EngA1"/>
    <property type="match status" value="1"/>
</dbReference>
<feature type="binding site" evidence="8">
    <location>
        <begin position="9"/>
        <end position="16"/>
    </location>
    <ligand>
        <name>GTP</name>
        <dbReference type="ChEBI" id="CHEBI:37565"/>
        <label>1</label>
    </ligand>
</feature>
<evidence type="ECO:0000313" key="13">
    <source>
        <dbReference type="Proteomes" id="UP001597319"/>
    </source>
</evidence>
<comment type="function">
    <text evidence="8 10">GTPase that plays an essential role in the late steps of ribosome biogenesis.</text>
</comment>
<feature type="domain" description="EngA-type G" evidence="11">
    <location>
        <begin position="175"/>
        <end position="351"/>
    </location>
</feature>
<feature type="binding site" evidence="8">
    <location>
        <begin position="293"/>
        <end position="296"/>
    </location>
    <ligand>
        <name>GTP</name>
        <dbReference type="ChEBI" id="CHEBI:37565"/>
        <label>2</label>
    </ligand>
</feature>
<evidence type="ECO:0000256" key="10">
    <source>
        <dbReference type="RuleBase" id="RU004481"/>
    </source>
</evidence>
<evidence type="ECO:0000256" key="9">
    <source>
        <dbReference type="PROSITE-ProRule" id="PRU01049"/>
    </source>
</evidence>
<dbReference type="InterPro" id="IPR016484">
    <property type="entry name" value="GTPase_Der"/>
</dbReference>
<dbReference type="Pfam" id="PF14714">
    <property type="entry name" value="KH_dom-like"/>
    <property type="match status" value="1"/>
</dbReference>
<dbReference type="InterPro" id="IPR031166">
    <property type="entry name" value="G_ENGA"/>
</dbReference>